<proteinExistence type="predicted"/>
<comment type="caution">
    <text evidence="2">The sequence shown here is derived from an EMBL/GenBank/DDBJ whole genome shotgun (WGS) entry which is preliminary data.</text>
</comment>
<feature type="domain" description="BACON" evidence="1">
    <location>
        <begin position="62"/>
        <end position="110"/>
    </location>
</feature>
<reference evidence="2" key="1">
    <citation type="journal article" date="2012" name="PLoS ONE">
        <title>Gene sets for utilization of primary and secondary nutrition supplies in the distal gut of endangered iberian lynx.</title>
        <authorList>
            <person name="Alcaide M."/>
            <person name="Messina E."/>
            <person name="Richter M."/>
            <person name="Bargiela R."/>
            <person name="Peplies J."/>
            <person name="Huws S.A."/>
            <person name="Newbold C.J."/>
            <person name="Golyshin P.N."/>
            <person name="Simon M.A."/>
            <person name="Lopez G."/>
            <person name="Yakimov M.M."/>
            <person name="Ferrer M."/>
        </authorList>
    </citation>
    <scope>NUCLEOTIDE SEQUENCE</scope>
</reference>
<protein>
    <recommendedName>
        <fullName evidence="1">BACON domain-containing protein</fullName>
    </recommendedName>
</protein>
<dbReference type="InterPro" id="IPR013783">
    <property type="entry name" value="Ig-like_fold"/>
</dbReference>
<dbReference type="AlphaFoldDB" id="J9GPL5"/>
<dbReference type="EMBL" id="AMCI01002764">
    <property type="protein sequence ID" value="EJX01925.1"/>
    <property type="molecule type" value="Genomic_DNA"/>
</dbReference>
<organism evidence="2">
    <name type="scientific">gut metagenome</name>
    <dbReference type="NCBI Taxonomy" id="749906"/>
    <lineage>
        <taxon>unclassified sequences</taxon>
        <taxon>metagenomes</taxon>
        <taxon>organismal metagenomes</taxon>
    </lineage>
</organism>
<sequence>MIMKKLYSILLAAILCGLTWGCSDDDENVAAPLLKVVSSEVTFDYTGGSGIIQFASEIPVEVSSSTDWCHVALQNKEVTVTVDMNKRTESRTARVTLKAGNEITKIPVYQHGEKLILEKPATTLFPATGGEISLKCQSVHDITVTLDTDWISYTLTDGMLKLTAQPLGYTGERSATCTIEAGVHKEVIKLTQEFWEVMEGEYDCFSAGKPYGTCTIKKVDKSTYQITPKGSKVDLPYLATLRSRELVINFGQVLGNINLQGNTYIVILCAFDKKGYLNASKNVEYVATLGEQNDSQKTVLTFKDTGSWQENHVDGFYYGLYDKDFNYIGGWQAEDIVFVKQ</sequence>
<dbReference type="InterPro" id="IPR024361">
    <property type="entry name" value="BACON"/>
</dbReference>
<dbReference type="Pfam" id="PF13004">
    <property type="entry name" value="BACON"/>
    <property type="match status" value="1"/>
</dbReference>
<evidence type="ECO:0000259" key="1">
    <source>
        <dbReference type="Pfam" id="PF13004"/>
    </source>
</evidence>
<dbReference type="CDD" id="cd14948">
    <property type="entry name" value="BACON"/>
    <property type="match status" value="1"/>
</dbReference>
<evidence type="ECO:0000313" key="2">
    <source>
        <dbReference type="EMBL" id="EJX01925.1"/>
    </source>
</evidence>
<gene>
    <name evidence="2" type="ORF">EVA_09965</name>
</gene>
<name>J9GPL5_9ZZZZ</name>
<dbReference type="Gene3D" id="2.60.40.10">
    <property type="entry name" value="Immunoglobulins"/>
    <property type="match status" value="2"/>
</dbReference>
<accession>J9GPL5</accession>